<evidence type="ECO:0000313" key="3">
    <source>
        <dbReference type="Proteomes" id="UP000187013"/>
    </source>
</evidence>
<dbReference type="Proteomes" id="UP000187013">
    <property type="component" value="Unassembled WGS sequence"/>
</dbReference>
<keyword evidence="1" id="KW-0732">Signal</keyword>
<comment type="caution">
    <text evidence="2">The sequence shown here is derived from an EMBL/GenBank/DDBJ whole genome shotgun (WGS) entry which is preliminary data.</text>
</comment>
<protein>
    <recommendedName>
        <fullName evidence="4">Flo11 domain-containing protein</fullName>
    </recommendedName>
</protein>
<gene>
    <name evidence="2" type="ORF">ZYGR_0AK02290</name>
</gene>
<name>A0A1Q3ADC4_ZYGRO</name>
<organism evidence="2 3">
    <name type="scientific">Zygosaccharomyces rouxii</name>
    <dbReference type="NCBI Taxonomy" id="4956"/>
    <lineage>
        <taxon>Eukaryota</taxon>
        <taxon>Fungi</taxon>
        <taxon>Dikarya</taxon>
        <taxon>Ascomycota</taxon>
        <taxon>Saccharomycotina</taxon>
        <taxon>Saccharomycetes</taxon>
        <taxon>Saccharomycetales</taxon>
        <taxon>Saccharomycetaceae</taxon>
        <taxon>Zygosaccharomyces</taxon>
    </lineage>
</organism>
<sequence length="165" mass="18322">MMTVLPISIMLSSLLSGVVQAGAIMFRDSYNGHPVWNNTRECVAQYTNNSAIIDRTGFFGYSAVDGDYTIWLDVGDNVTHDVDEDLASRINLCVQKNYNETTVKVRSHNDYAVGGSYDSDDELYQHYDFFGHGLPEDFDPDAPESIYCGDEAGSVYYSGDEAEPV</sequence>
<proteinExistence type="predicted"/>
<feature type="signal peptide" evidence="1">
    <location>
        <begin position="1"/>
        <end position="21"/>
    </location>
</feature>
<dbReference type="AlphaFoldDB" id="A0A1Q3ADC4"/>
<evidence type="ECO:0000256" key="1">
    <source>
        <dbReference type="SAM" id="SignalP"/>
    </source>
</evidence>
<evidence type="ECO:0000313" key="2">
    <source>
        <dbReference type="EMBL" id="GAV53727.1"/>
    </source>
</evidence>
<dbReference type="OrthoDB" id="4069360at2759"/>
<reference evidence="2 3" key="1">
    <citation type="submission" date="2016-08" db="EMBL/GenBank/DDBJ databases">
        <title>Draft genome sequence of allopolyploid Zygosaccharomyces rouxii.</title>
        <authorList>
            <person name="Watanabe J."/>
            <person name="Uehara K."/>
            <person name="Mogi Y."/>
            <person name="Tsukioka Y."/>
        </authorList>
    </citation>
    <scope>NUCLEOTIDE SEQUENCE [LARGE SCALE GENOMIC DNA]</scope>
    <source>
        <strain evidence="2 3">NBRC 110957</strain>
    </source>
</reference>
<dbReference type="EMBL" id="BDGX01000037">
    <property type="protein sequence ID" value="GAV53727.1"/>
    <property type="molecule type" value="Genomic_DNA"/>
</dbReference>
<feature type="chain" id="PRO_5012411011" description="Flo11 domain-containing protein" evidence="1">
    <location>
        <begin position="22"/>
        <end position="165"/>
    </location>
</feature>
<evidence type="ECO:0008006" key="4">
    <source>
        <dbReference type="Google" id="ProtNLM"/>
    </source>
</evidence>
<accession>A0A1Q3ADC4</accession>